<dbReference type="GO" id="GO:0000287">
    <property type="term" value="F:magnesium ion binding"/>
    <property type="evidence" value="ECO:0007669"/>
    <property type="project" value="InterPro"/>
</dbReference>
<sequence length="159" mass="18120">MEQYMKNGIPSSGYVLIATNSWLGMGKVATKDAFDWIATEPPILVASSIIARLLNDLLSHEEEQKRGDATSSVECYMNDYGVTKRGSTHEIRNKIKNYWKDLNEEYFKVDVAITPRVLLMPIINLTRVAEFIHKDEDAYTFSKNNLKHVISKILVDPII</sequence>
<name>A0AAV9LSN2_9SOLN</name>
<dbReference type="SUPFAM" id="SSF48576">
    <property type="entry name" value="Terpenoid synthases"/>
    <property type="match status" value="1"/>
</dbReference>
<feature type="domain" description="Terpene synthase metal-binding" evidence="2">
    <location>
        <begin position="1"/>
        <end position="101"/>
    </location>
</feature>
<gene>
    <name evidence="3" type="ORF">R3W88_032451</name>
</gene>
<evidence type="ECO:0000259" key="2">
    <source>
        <dbReference type="Pfam" id="PF03936"/>
    </source>
</evidence>
<proteinExistence type="predicted"/>
<dbReference type="GO" id="GO:0016114">
    <property type="term" value="P:terpenoid biosynthetic process"/>
    <property type="evidence" value="ECO:0007669"/>
    <property type="project" value="InterPro"/>
</dbReference>
<keyword evidence="4" id="KW-1185">Reference proteome</keyword>
<accession>A0AAV9LSN2</accession>
<reference evidence="3 4" key="1">
    <citation type="submission" date="2023-10" db="EMBL/GenBank/DDBJ databases">
        <title>Genome-Wide Identification Analysis in wild type Solanum Pinnatisectum Reveals Some Genes Defensing Phytophthora Infestans.</title>
        <authorList>
            <person name="Sun C."/>
        </authorList>
    </citation>
    <scope>NUCLEOTIDE SEQUENCE [LARGE SCALE GENOMIC DNA]</scope>
    <source>
        <strain evidence="3">LQN</strain>
        <tissue evidence="3">Leaf</tissue>
    </source>
</reference>
<dbReference type="GO" id="GO:0010333">
    <property type="term" value="F:terpene synthase activity"/>
    <property type="evidence" value="ECO:0007669"/>
    <property type="project" value="InterPro"/>
</dbReference>
<dbReference type="EMBL" id="JAWPEI010000005">
    <property type="protein sequence ID" value="KAK4727534.1"/>
    <property type="molecule type" value="Genomic_DNA"/>
</dbReference>
<dbReference type="InterPro" id="IPR008949">
    <property type="entry name" value="Isoprenoid_synthase_dom_sf"/>
</dbReference>
<dbReference type="InterPro" id="IPR005630">
    <property type="entry name" value="Terpene_synthase_metal-bd"/>
</dbReference>
<organism evidence="3 4">
    <name type="scientific">Solanum pinnatisectum</name>
    <name type="common">tansyleaf nightshade</name>
    <dbReference type="NCBI Taxonomy" id="50273"/>
    <lineage>
        <taxon>Eukaryota</taxon>
        <taxon>Viridiplantae</taxon>
        <taxon>Streptophyta</taxon>
        <taxon>Embryophyta</taxon>
        <taxon>Tracheophyta</taxon>
        <taxon>Spermatophyta</taxon>
        <taxon>Magnoliopsida</taxon>
        <taxon>eudicotyledons</taxon>
        <taxon>Gunneridae</taxon>
        <taxon>Pentapetalae</taxon>
        <taxon>asterids</taxon>
        <taxon>lamiids</taxon>
        <taxon>Solanales</taxon>
        <taxon>Solanaceae</taxon>
        <taxon>Solanoideae</taxon>
        <taxon>Solaneae</taxon>
        <taxon>Solanum</taxon>
    </lineage>
</organism>
<dbReference type="PANTHER" id="PTHR31225:SF209">
    <property type="entry name" value="TERPENE SYNTHASE 17"/>
    <property type="match status" value="1"/>
</dbReference>
<evidence type="ECO:0000256" key="1">
    <source>
        <dbReference type="ARBA" id="ARBA00022723"/>
    </source>
</evidence>
<dbReference type="Gene3D" id="1.10.600.10">
    <property type="entry name" value="Farnesyl Diphosphate Synthase"/>
    <property type="match status" value="1"/>
</dbReference>
<dbReference type="InterPro" id="IPR050148">
    <property type="entry name" value="Terpene_synthase-like"/>
</dbReference>
<evidence type="ECO:0000313" key="3">
    <source>
        <dbReference type="EMBL" id="KAK4727534.1"/>
    </source>
</evidence>
<evidence type="ECO:0000313" key="4">
    <source>
        <dbReference type="Proteomes" id="UP001311915"/>
    </source>
</evidence>
<dbReference type="Proteomes" id="UP001311915">
    <property type="component" value="Unassembled WGS sequence"/>
</dbReference>
<dbReference type="AlphaFoldDB" id="A0AAV9LSN2"/>
<dbReference type="Pfam" id="PF03936">
    <property type="entry name" value="Terpene_synth_C"/>
    <property type="match status" value="1"/>
</dbReference>
<keyword evidence="1" id="KW-0479">Metal-binding</keyword>
<comment type="caution">
    <text evidence="3">The sequence shown here is derived from an EMBL/GenBank/DDBJ whole genome shotgun (WGS) entry which is preliminary data.</text>
</comment>
<protein>
    <recommendedName>
        <fullName evidence="2">Terpene synthase metal-binding domain-containing protein</fullName>
    </recommendedName>
</protein>
<dbReference type="PANTHER" id="PTHR31225">
    <property type="entry name" value="OS04G0344100 PROTEIN-RELATED"/>
    <property type="match status" value="1"/>
</dbReference>